<comment type="caution">
    <text evidence="1">The sequence shown here is derived from an EMBL/GenBank/DDBJ whole genome shotgun (WGS) entry which is preliminary data.</text>
</comment>
<proteinExistence type="predicted"/>
<reference evidence="1" key="1">
    <citation type="journal article" date="2015" name="Nature">
        <title>Complex archaea that bridge the gap between prokaryotes and eukaryotes.</title>
        <authorList>
            <person name="Spang A."/>
            <person name="Saw J.H."/>
            <person name="Jorgensen S.L."/>
            <person name="Zaremba-Niedzwiedzka K."/>
            <person name="Martijn J."/>
            <person name="Lind A.E."/>
            <person name="van Eijk R."/>
            <person name="Schleper C."/>
            <person name="Guy L."/>
            <person name="Ettema T.J."/>
        </authorList>
    </citation>
    <scope>NUCLEOTIDE SEQUENCE</scope>
</reference>
<protein>
    <submittedName>
        <fullName evidence="1">Uncharacterized protein</fullName>
    </submittedName>
</protein>
<evidence type="ECO:0000313" key="1">
    <source>
        <dbReference type="EMBL" id="KKN24533.1"/>
    </source>
</evidence>
<name>A0A0F9S5B6_9ZZZZ</name>
<organism evidence="1">
    <name type="scientific">marine sediment metagenome</name>
    <dbReference type="NCBI Taxonomy" id="412755"/>
    <lineage>
        <taxon>unclassified sequences</taxon>
        <taxon>metagenomes</taxon>
        <taxon>ecological metagenomes</taxon>
    </lineage>
</organism>
<accession>A0A0F9S5B6</accession>
<dbReference type="AlphaFoldDB" id="A0A0F9S5B6"/>
<gene>
    <name evidence="1" type="ORF">LCGC14_0893950</name>
</gene>
<dbReference type="EMBL" id="LAZR01002876">
    <property type="protein sequence ID" value="KKN24533.1"/>
    <property type="molecule type" value="Genomic_DNA"/>
</dbReference>
<sequence>MRNLLRFQIWRLKRTADGRGGFHRIRTFLATERGNTSLKSLTIRERGKADAEPGGQLVREVAHIGYFRHGADILKGDELRHLDAAGNVDKTFTVLSRRRPNLTAPKAEFEVDEIQKEGT</sequence>